<dbReference type="OrthoDB" id="3435263at2"/>
<dbReference type="InterPro" id="IPR033964">
    <property type="entry name" value="ABBA"/>
</dbReference>
<proteinExistence type="predicted"/>
<evidence type="ECO:0000313" key="2">
    <source>
        <dbReference type="EMBL" id="RKT56042.1"/>
    </source>
</evidence>
<dbReference type="AlphaFoldDB" id="A0A495W308"/>
<dbReference type="Proteomes" id="UP000282084">
    <property type="component" value="Unassembled WGS sequence"/>
</dbReference>
<dbReference type="PANTHER" id="PTHR40627:SF4">
    <property type="entry name" value="PRENYLTRANSFERASE ASQH1-RELATED"/>
    <property type="match status" value="1"/>
</dbReference>
<dbReference type="SFLD" id="SFLDG01162">
    <property type="entry name" value="I"/>
    <property type="match status" value="1"/>
</dbReference>
<evidence type="ECO:0000313" key="3">
    <source>
        <dbReference type="Proteomes" id="UP000282084"/>
    </source>
</evidence>
<dbReference type="GO" id="GO:0016765">
    <property type="term" value="F:transferase activity, transferring alkyl or aryl (other than methyl) groups"/>
    <property type="evidence" value="ECO:0007669"/>
    <property type="project" value="InterPro"/>
</dbReference>
<protein>
    <submittedName>
        <fullName evidence="2">DMATS type aromatic prenyltransferase</fullName>
    </submittedName>
</protein>
<comment type="caution">
    <text evidence="2">The sequence shown here is derived from an EMBL/GenBank/DDBJ whole genome shotgun (WGS) entry which is preliminary data.</text>
</comment>
<gene>
    <name evidence="2" type="ORF">C8E97_4730</name>
</gene>
<dbReference type="GO" id="GO:0009820">
    <property type="term" value="P:alkaloid metabolic process"/>
    <property type="evidence" value="ECO:0007669"/>
    <property type="project" value="InterPro"/>
</dbReference>
<dbReference type="EMBL" id="RBXO01000001">
    <property type="protein sequence ID" value="RKT56042.1"/>
    <property type="molecule type" value="Genomic_DNA"/>
</dbReference>
<organism evidence="2 3">
    <name type="scientific">Saccharothrix australiensis</name>
    <dbReference type="NCBI Taxonomy" id="2072"/>
    <lineage>
        <taxon>Bacteria</taxon>
        <taxon>Bacillati</taxon>
        <taxon>Actinomycetota</taxon>
        <taxon>Actinomycetes</taxon>
        <taxon>Pseudonocardiales</taxon>
        <taxon>Pseudonocardiaceae</taxon>
        <taxon>Saccharothrix</taxon>
    </lineage>
</organism>
<reference evidence="2 3" key="1">
    <citation type="submission" date="2018-10" db="EMBL/GenBank/DDBJ databases">
        <title>Sequencing the genomes of 1000 actinobacteria strains.</title>
        <authorList>
            <person name="Klenk H.-P."/>
        </authorList>
    </citation>
    <scope>NUCLEOTIDE SEQUENCE [LARGE SCALE GENOMIC DNA]</scope>
    <source>
        <strain evidence="2 3">DSM 43800</strain>
    </source>
</reference>
<keyword evidence="3" id="KW-1185">Reference proteome</keyword>
<sequence length="375" mass="41040">MSSSTAVAPASRREALFGAAQSTYRDFVRDKWLAAGTALRFTGGRLAASLGELDAVLGDWADQRIGDVREYPSFVSRDGFPLEISVSWRGGVPELRVLFESLGAVPTARAAQDAGRALTRSLAGRPGVSLARYLAIEDLYVVEDPLPFRPTVWHSLAVRAGEPPCYKVYLNPQAHGRRAVPEVMRETMARLGLSRAWDVVAAGYRDLAAEGHQLEFVALDLADRPEARVKVYFRHTGRVDLDRVASLARTHDPVLAGPAYRDVHGSPALPANEPMTCLAFRSGRSAPEEANVYLRLAGEVESDADAAARITSVMRRFGIDHRQYLDVARALAPRPLETTTGLHELMSFRTASQRPDVGVYFRFAVYDTPVDGAHA</sequence>
<dbReference type="SFLD" id="SFLDS00036">
    <property type="entry name" value="Aromatic_Prenyltransferase"/>
    <property type="match status" value="1"/>
</dbReference>
<evidence type="ECO:0000256" key="1">
    <source>
        <dbReference type="ARBA" id="ARBA00022679"/>
    </source>
</evidence>
<keyword evidence="1 2" id="KW-0808">Transferase</keyword>
<dbReference type="InterPro" id="IPR017795">
    <property type="entry name" value="ABBA_NscD-like"/>
</dbReference>
<name>A0A495W308_9PSEU</name>
<dbReference type="Pfam" id="PF11991">
    <property type="entry name" value="Trp_DMAT"/>
    <property type="match status" value="1"/>
</dbReference>
<dbReference type="PANTHER" id="PTHR40627">
    <property type="entry name" value="INDOLE PRENYLTRANSFERASE TDIB-RELATED"/>
    <property type="match status" value="1"/>
</dbReference>
<accession>A0A495W308</accession>